<dbReference type="Gene3D" id="3.40.50.720">
    <property type="entry name" value="NAD(P)-binding Rossmann-like Domain"/>
    <property type="match status" value="1"/>
</dbReference>
<feature type="domain" description="NAD-dependent epimerase/dehydratase" evidence="1">
    <location>
        <begin position="3"/>
        <end position="216"/>
    </location>
</feature>
<proteinExistence type="predicted"/>
<protein>
    <submittedName>
        <fullName evidence="2">N-acetyl-alpha-D-glucosaminyl-diphospho-ditrans, octacis-undecaprenol 4-epimerase</fullName>
    </submittedName>
</protein>
<organism evidence="2">
    <name type="scientific">Enterobacter cloacae</name>
    <dbReference type="NCBI Taxonomy" id="550"/>
    <lineage>
        <taxon>Bacteria</taxon>
        <taxon>Pseudomonadati</taxon>
        <taxon>Pseudomonadota</taxon>
        <taxon>Gammaproteobacteria</taxon>
        <taxon>Enterobacterales</taxon>
        <taxon>Enterobacteriaceae</taxon>
        <taxon>Enterobacter</taxon>
        <taxon>Enterobacter cloacae complex</taxon>
    </lineage>
</organism>
<reference evidence="2" key="1">
    <citation type="submission" date="2019-03" db="EMBL/GenBank/DDBJ databases">
        <title>Genetic characterization of the O-antigen and development of a molecular serotyping scheme for Enterobacter cloacae.</title>
        <authorList>
            <person name="Li Y."/>
            <person name="Huang J."/>
            <person name="Wang X."/>
            <person name="Xu C."/>
            <person name="Han T."/>
            <person name="Guo X."/>
        </authorList>
    </citation>
    <scope>NUCLEOTIDE SEQUENCE</scope>
    <source>
        <strain evidence="2">NCTC 11585</strain>
    </source>
</reference>
<accession>A0A6B9XYS9</accession>
<dbReference type="InterPro" id="IPR036291">
    <property type="entry name" value="NAD(P)-bd_dom_sf"/>
</dbReference>
<name>A0A6B9XYS9_ENTCL</name>
<dbReference type="InterPro" id="IPR001509">
    <property type="entry name" value="Epimerase_deHydtase"/>
</dbReference>
<dbReference type="PANTHER" id="PTHR48079:SF6">
    <property type="entry name" value="NAD(P)-BINDING DOMAIN-CONTAINING PROTEIN-RELATED"/>
    <property type="match status" value="1"/>
</dbReference>
<dbReference type="PANTHER" id="PTHR48079">
    <property type="entry name" value="PROTEIN YEEZ"/>
    <property type="match status" value="1"/>
</dbReference>
<dbReference type="GO" id="GO:0004029">
    <property type="term" value="F:aldehyde dehydrogenase (NAD+) activity"/>
    <property type="evidence" value="ECO:0007669"/>
    <property type="project" value="TreeGrafter"/>
</dbReference>
<gene>
    <name evidence="2" type="primary">wbpK</name>
</gene>
<dbReference type="AlphaFoldDB" id="A0A6B9XYS9"/>
<dbReference type="GO" id="GO:0005737">
    <property type="term" value="C:cytoplasm"/>
    <property type="evidence" value="ECO:0007669"/>
    <property type="project" value="TreeGrafter"/>
</dbReference>
<evidence type="ECO:0000259" key="1">
    <source>
        <dbReference type="Pfam" id="PF01370"/>
    </source>
</evidence>
<dbReference type="SUPFAM" id="SSF51735">
    <property type="entry name" value="NAD(P)-binding Rossmann-fold domains"/>
    <property type="match status" value="1"/>
</dbReference>
<dbReference type="Pfam" id="PF01370">
    <property type="entry name" value="Epimerase"/>
    <property type="match status" value="1"/>
</dbReference>
<dbReference type="InterPro" id="IPR051783">
    <property type="entry name" value="NAD(P)-dependent_oxidoreduct"/>
</dbReference>
<sequence>MKVLVTGGTGFLGTALVKSLRTAGHQVIFTTRREENIEQGMYNLGDISAQTNWTTLLQGCDTVIHTAGRAHILKDDAEDALTEFRRVNHDATMKLANDAANCGVKHFIFVSSIGVNGNSTSGIPFSESTPARPTSDYAISKLEAEESLLKAFSGSNMAITIVRPALICGPNAPGNIQRLLKLVSKNLPLPFKSVKNKRALVSLDNVVSFISECTTNEKSKNELYLLADQEHPSTEEMITAFSAGMGMTARIVYFPQALLKIFLSAMRKKSIYDQLYGDLEVDSTKSREQLEWTPPVTLQETMVKTAKNFIEGKK</sequence>
<dbReference type="EMBL" id="MK595728">
    <property type="protein sequence ID" value="QHR93248.1"/>
    <property type="molecule type" value="Genomic_DNA"/>
</dbReference>
<evidence type="ECO:0000313" key="2">
    <source>
        <dbReference type="EMBL" id="QHR93248.1"/>
    </source>
</evidence>